<accession>A0ABW3Q633</accession>
<sequence length="60" mass="7160">MTPFDLEKNSTALRTFQQNCSRLRTRIEALQARNERLSERLQRLMEQKQIGIDKVKQLLD</sequence>
<reference evidence="3" key="1">
    <citation type="journal article" date="2019" name="Int. J. Syst. Evol. Microbiol.">
        <title>The Global Catalogue of Microorganisms (GCM) 10K type strain sequencing project: providing services to taxonomists for standard genome sequencing and annotation.</title>
        <authorList>
            <consortium name="The Broad Institute Genomics Platform"/>
            <consortium name="The Broad Institute Genome Sequencing Center for Infectious Disease"/>
            <person name="Wu L."/>
            <person name="Ma J."/>
        </authorList>
    </citation>
    <scope>NUCLEOTIDE SEQUENCE [LARGE SCALE GENOMIC DNA]</scope>
    <source>
        <strain evidence="3">CCUG 55608</strain>
    </source>
</reference>
<organism evidence="2 3">
    <name type="scientific">Larkinella insperata</name>
    <dbReference type="NCBI Taxonomy" id="332158"/>
    <lineage>
        <taxon>Bacteria</taxon>
        <taxon>Pseudomonadati</taxon>
        <taxon>Bacteroidota</taxon>
        <taxon>Cytophagia</taxon>
        <taxon>Cytophagales</taxon>
        <taxon>Spirosomataceae</taxon>
        <taxon>Larkinella</taxon>
    </lineage>
</organism>
<evidence type="ECO:0000313" key="3">
    <source>
        <dbReference type="Proteomes" id="UP001597116"/>
    </source>
</evidence>
<feature type="coiled-coil region" evidence="1">
    <location>
        <begin position="13"/>
        <end position="54"/>
    </location>
</feature>
<evidence type="ECO:0000256" key="1">
    <source>
        <dbReference type="SAM" id="Coils"/>
    </source>
</evidence>
<gene>
    <name evidence="2" type="ORF">ACFQ4C_05615</name>
</gene>
<dbReference type="RefSeq" id="WP_265989350.1">
    <property type="nucleotide sequence ID" value="NZ_CP110973.1"/>
</dbReference>
<name>A0ABW3Q633_9BACT</name>
<dbReference type="Proteomes" id="UP001597116">
    <property type="component" value="Unassembled WGS sequence"/>
</dbReference>
<keyword evidence="3" id="KW-1185">Reference proteome</keyword>
<keyword evidence="1" id="KW-0175">Coiled coil</keyword>
<dbReference type="EMBL" id="JBHTLP010000002">
    <property type="protein sequence ID" value="MFD1140572.1"/>
    <property type="molecule type" value="Genomic_DNA"/>
</dbReference>
<comment type="caution">
    <text evidence="2">The sequence shown here is derived from an EMBL/GenBank/DDBJ whole genome shotgun (WGS) entry which is preliminary data.</text>
</comment>
<protein>
    <submittedName>
        <fullName evidence="2">Uncharacterized protein</fullName>
    </submittedName>
</protein>
<proteinExistence type="predicted"/>
<evidence type="ECO:0000313" key="2">
    <source>
        <dbReference type="EMBL" id="MFD1140572.1"/>
    </source>
</evidence>